<evidence type="ECO:0000256" key="8">
    <source>
        <dbReference type="ARBA" id="ARBA00023133"/>
    </source>
</evidence>
<comment type="cofactor">
    <cofactor evidence="11">
        <name>heme b</name>
        <dbReference type="ChEBI" id="CHEBI:60344"/>
    </cofactor>
</comment>
<comment type="subcellular location">
    <subcellularLocation>
        <location evidence="11">Cell membrane</location>
        <topology evidence="11">Multi-pass membrane protein</topology>
    </subcellularLocation>
    <subcellularLocation>
        <location evidence="1">Membrane</location>
        <topology evidence="1">Multi-pass membrane protein</topology>
    </subcellularLocation>
</comment>
<feature type="transmembrane region" description="Helical" evidence="11">
    <location>
        <begin position="247"/>
        <end position="267"/>
    </location>
</feature>
<dbReference type="Proteomes" id="UP000277108">
    <property type="component" value="Unassembled WGS sequence"/>
</dbReference>
<keyword evidence="8 11" id="KW-0350">Heme biosynthesis</keyword>
<gene>
    <name evidence="11" type="primary">ctaA</name>
    <name evidence="12" type="ORF">EDD62_0877</name>
</gene>
<dbReference type="InterPro" id="IPR003780">
    <property type="entry name" value="COX15/CtaA_fam"/>
</dbReference>
<evidence type="ECO:0000256" key="6">
    <source>
        <dbReference type="ARBA" id="ARBA00023002"/>
    </source>
</evidence>
<dbReference type="GO" id="GO:0046872">
    <property type="term" value="F:metal ion binding"/>
    <property type="evidence" value="ECO:0007669"/>
    <property type="project" value="UniProtKB-KW"/>
</dbReference>
<keyword evidence="10" id="KW-1015">Disulfide bond</keyword>
<sequence>MNISKPLKYISIIATLTMIFVQIGGALVSKTGSADGCGSSWPLCHGQVIPKTFPMDTIIELAHRGVSGFALIIVVALGYLALKEIGHIRETKFLVSMSIGFLVLQALIGAAAVVWQQNDFVLALHFGISLISFASVFLLSLLIFEVDQKFEAREVIIQSHLKWHTILFTMSIYIAIYSGALVRHTESTLACISWPHCNSDSIFMPSNFYEYVHMGHRTLAFIMFLWFTYITYHAVKHYNEYRVIKNGYTLAYLFIVMQVITGAITIFTLGNIFIMLLHALFITLLFGMLCYFIMLISRSK</sequence>
<name>A0A3N5BKL9_9BACL</name>
<reference evidence="12 13" key="1">
    <citation type="submission" date="2018-11" db="EMBL/GenBank/DDBJ databases">
        <title>Genomic Encyclopedia of Type Strains, Phase IV (KMG-IV): sequencing the most valuable type-strain genomes for metagenomic binning, comparative biology and taxonomic classification.</title>
        <authorList>
            <person name="Goeker M."/>
        </authorList>
    </citation>
    <scope>NUCLEOTIDE SEQUENCE [LARGE SCALE GENOMIC DNA]</scope>
    <source>
        <strain evidence="12 13">DSM 29158</strain>
    </source>
</reference>
<dbReference type="RefSeq" id="WP_123807666.1">
    <property type="nucleotide sequence ID" value="NZ_RKRK01000002.1"/>
</dbReference>
<dbReference type="HAMAP" id="MF_01664">
    <property type="entry name" value="HemeA_synth_type1"/>
    <property type="match status" value="1"/>
</dbReference>
<evidence type="ECO:0000256" key="10">
    <source>
        <dbReference type="ARBA" id="ARBA00023157"/>
    </source>
</evidence>
<evidence type="ECO:0000256" key="11">
    <source>
        <dbReference type="HAMAP-Rule" id="MF_01664"/>
    </source>
</evidence>
<keyword evidence="4 11" id="KW-0479">Metal-binding</keyword>
<organism evidence="12 13">
    <name type="scientific">Abyssicoccus albus</name>
    <dbReference type="NCBI Taxonomy" id="1817405"/>
    <lineage>
        <taxon>Bacteria</taxon>
        <taxon>Bacillati</taxon>
        <taxon>Bacillota</taxon>
        <taxon>Bacilli</taxon>
        <taxon>Bacillales</taxon>
        <taxon>Abyssicoccaceae</taxon>
    </lineage>
</organism>
<dbReference type="EC" id="1.17.99.9" evidence="11"/>
<comment type="subunit">
    <text evidence="11">Interacts with CtaB.</text>
</comment>
<dbReference type="PANTHER" id="PTHR35457">
    <property type="entry name" value="HEME A SYNTHASE"/>
    <property type="match status" value="1"/>
</dbReference>
<dbReference type="InterPro" id="IPR050450">
    <property type="entry name" value="COX15/CtaA_HemeA_synthase"/>
</dbReference>
<keyword evidence="5 11" id="KW-1133">Transmembrane helix</keyword>
<dbReference type="UniPathway" id="UPA00269">
    <property type="reaction ID" value="UER00713"/>
</dbReference>
<dbReference type="Pfam" id="PF02628">
    <property type="entry name" value="COX15-CtaA"/>
    <property type="match status" value="1"/>
</dbReference>
<keyword evidence="3 11" id="KW-0812">Transmembrane</keyword>
<dbReference type="InterPro" id="IPR023755">
    <property type="entry name" value="HemeA_Synthase_type1"/>
</dbReference>
<evidence type="ECO:0000313" key="13">
    <source>
        <dbReference type="Proteomes" id="UP000277108"/>
    </source>
</evidence>
<dbReference type="GO" id="GO:0120547">
    <property type="term" value="F:heme A synthase activity"/>
    <property type="evidence" value="ECO:0007669"/>
    <property type="project" value="UniProtKB-EC"/>
</dbReference>
<keyword evidence="7 11" id="KW-0408">Iron</keyword>
<comment type="pathway">
    <text evidence="11">Porphyrin-containing compound metabolism; heme A biosynthesis; heme A from heme O: step 1/1.</text>
</comment>
<feature type="binding site" description="axial binding residue" evidence="11">
    <location>
        <position position="216"/>
    </location>
    <ligand>
        <name>heme</name>
        <dbReference type="ChEBI" id="CHEBI:30413"/>
    </ligand>
    <ligandPart>
        <name>Fe</name>
        <dbReference type="ChEBI" id="CHEBI:18248"/>
    </ligandPart>
</feature>
<dbReference type="AlphaFoldDB" id="A0A3N5BKL9"/>
<comment type="caution">
    <text evidence="12">The sequence shown here is derived from an EMBL/GenBank/DDBJ whole genome shotgun (WGS) entry which is preliminary data.</text>
</comment>
<feature type="transmembrane region" description="Helical" evidence="11">
    <location>
        <begin position="165"/>
        <end position="182"/>
    </location>
</feature>
<evidence type="ECO:0000256" key="2">
    <source>
        <dbReference type="ARBA" id="ARBA00022475"/>
    </source>
</evidence>
<feature type="transmembrane region" description="Helical" evidence="11">
    <location>
        <begin position="94"/>
        <end position="115"/>
    </location>
</feature>
<feature type="binding site" description="axial binding residue" evidence="11">
    <location>
        <position position="278"/>
    </location>
    <ligand>
        <name>heme</name>
        <dbReference type="ChEBI" id="CHEBI:30413"/>
    </ligand>
    <ligandPart>
        <name>Fe</name>
        <dbReference type="ChEBI" id="CHEBI:18248"/>
    </ligandPart>
</feature>
<keyword evidence="2 11" id="KW-1003">Cell membrane</keyword>
<keyword evidence="9 11" id="KW-0472">Membrane</keyword>
<dbReference type="GO" id="GO:0006784">
    <property type="term" value="P:heme A biosynthetic process"/>
    <property type="evidence" value="ECO:0007669"/>
    <property type="project" value="UniProtKB-UniRule"/>
</dbReference>
<evidence type="ECO:0000256" key="9">
    <source>
        <dbReference type="ARBA" id="ARBA00023136"/>
    </source>
</evidence>
<comment type="function">
    <text evidence="11">Catalyzes the conversion of heme O to heme A by two successive hydroxylations of the methyl group at C8. The first hydroxylation forms heme I, the second hydroxylation results in an unstable dihydroxymethyl group, which spontaneously dehydrates, resulting in the formyl group of heme A.</text>
</comment>
<feature type="transmembrane region" description="Helical" evidence="11">
    <location>
        <begin position="214"/>
        <end position="235"/>
    </location>
</feature>
<evidence type="ECO:0000313" key="12">
    <source>
        <dbReference type="EMBL" id="RPF58233.1"/>
    </source>
</evidence>
<proteinExistence type="inferred from homology"/>
<feature type="transmembrane region" description="Helical" evidence="11">
    <location>
        <begin position="61"/>
        <end position="82"/>
    </location>
</feature>
<evidence type="ECO:0000256" key="5">
    <source>
        <dbReference type="ARBA" id="ARBA00022989"/>
    </source>
</evidence>
<feature type="transmembrane region" description="Helical" evidence="11">
    <location>
        <begin position="273"/>
        <end position="296"/>
    </location>
</feature>
<feature type="transmembrane region" description="Helical" evidence="11">
    <location>
        <begin position="121"/>
        <end position="144"/>
    </location>
</feature>
<keyword evidence="13" id="KW-1185">Reference proteome</keyword>
<dbReference type="GO" id="GO:0005886">
    <property type="term" value="C:plasma membrane"/>
    <property type="evidence" value="ECO:0007669"/>
    <property type="project" value="UniProtKB-SubCell"/>
</dbReference>
<evidence type="ECO:0000256" key="7">
    <source>
        <dbReference type="ARBA" id="ARBA00023004"/>
    </source>
</evidence>
<comment type="catalytic activity">
    <reaction evidence="11">
        <text>Fe(II)-heme o + 2 A + H2O = Fe(II)-heme a + 2 AH2</text>
        <dbReference type="Rhea" id="RHEA:63388"/>
        <dbReference type="ChEBI" id="CHEBI:13193"/>
        <dbReference type="ChEBI" id="CHEBI:15377"/>
        <dbReference type="ChEBI" id="CHEBI:17499"/>
        <dbReference type="ChEBI" id="CHEBI:60530"/>
        <dbReference type="ChEBI" id="CHEBI:61715"/>
        <dbReference type="EC" id="1.17.99.9"/>
    </reaction>
</comment>
<dbReference type="EMBL" id="RKRK01000002">
    <property type="protein sequence ID" value="RPF58233.1"/>
    <property type="molecule type" value="Genomic_DNA"/>
</dbReference>
<comment type="similarity">
    <text evidence="11">Belongs to the COX15/CtaA family. Type 1 subfamily.</text>
</comment>
<evidence type="ECO:0000256" key="3">
    <source>
        <dbReference type="ARBA" id="ARBA00022692"/>
    </source>
</evidence>
<keyword evidence="6 11" id="KW-0560">Oxidoreductase</keyword>
<feature type="transmembrane region" description="Helical" evidence="11">
    <location>
        <begin position="7"/>
        <end position="28"/>
    </location>
</feature>
<dbReference type="PANTHER" id="PTHR35457:SF1">
    <property type="entry name" value="HEME A SYNTHASE"/>
    <property type="match status" value="1"/>
</dbReference>
<protein>
    <recommendedName>
        <fullName evidence="11">Heme A synthase</fullName>
        <shortName evidence="11">HAS</shortName>
        <ecNumber evidence="11">1.17.99.9</ecNumber>
    </recommendedName>
    <alternativeName>
        <fullName evidence="11">Cytochrome aa3-controlling protein</fullName>
    </alternativeName>
</protein>
<dbReference type="OrthoDB" id="9816428at2"/>
<evidence type="ECO:0000256" key="1">
    <source>
        <dbReference type="ARBA" id="ARBA00004141"/>
    </source>
</evidence>
<evidence type="ECO:0000256" key="4">
    <source>
        <dbReference type="ARBA" id="ARBA00022723"/>
    </source>
</evidence>
<accession>A0A3N5BKL9</accession>